<accession>F4KYN0</accession>
<proteinExistence type="predicted"/>
<dbReference type="OrthoDB" id="7865033at2"/>
<dbReference type="RefSeq" id="WP_013764985.1">
    <property type="nucleotide sequence ID" value="NC_015510.1"/>
</dbReference>
<dbReference type="GO" id="GO:0003677">
    <property type="term" value="F:DNA binding"/>
    <property type="evidence" value="ECO:0007669"/>
    <property type="project" value="InterPro"/>
</dbReference>
<dbReference type="AlphaFoldDB" id="F4KYN0"/>
<evidence type="ECO:0000313" key="2">
    <source>
        <dbReference type="EMBL" id="AEE50436.1"/>
    </source>
</evidence>
<dbReference type="Gene3D" id="1.10.260.40">
    <property type="entry name" value="lambda repressor-like DNA-binding domains"/>
    <property type="match status" value="1"/>
</dbReference>
<dbReference type="CDD" id="cd00093">
    <property type="entry name" value="HTH_XRE"/>
    <property type="match status" value="1"/>
</dbReference>
<dbReference type="Proteomes" id="UP000008461">
    <property type="component" value="Chromosome"/>
</dbReference>
<keyword evidence="3" id="KW-1185">Reference proteome</keyword>
<dbReference type="EMBL" id="CP002691">
    <property type="protein sequence ID" value="AEE50436.1"/>
    <property type="molecule type" value="Genomic_DNA"/>
</dbReference>
<reference key="2">
    <citation type="submission" date="2011-04" db="EMBL/GenBank/DDBJ databases">
        <title>Complete sequence of chromosome of Haliscomenobacter hydrossis DSM 1100.</title>
        <authorList>
            <consortium name="US DOE Joint Genome Institute (JGI-PGF)"/>
            <person name="Lucas S."/>
            <person name="Han J."/>
            <person name="Lapidus A."/>
            <person name="Bruce D."/>
            <person name="Goodwin L."/>
            <person name="Pitluck S."/>
            <person name="Peters L."/>
            <person name="Kyrpides N."/>
            <person name="Mavromatis K."/>
            <person name="Ivanova N."/>
            <person name="Ovchinnikova G."/>
            <person name="Pagani I."/>
            <person name="Daligault H."/>
            <person name="Detter J.C."/>
            <person name="Han C."/>
            <person name="Land M."/>
            <person name="Hauser L."/>
            <person name="Markowitz V."/>
            <person name="Cheng J.-F."/>
            <person name="Hugenholtz P."/>
            <person name="Woyke T."/>
            <person name="Wu D."/>
            <person name="Verbarg S."/>
            <person name="Frueling A."/>
            <person name="Brambilla E."/>
            <person name="Klenk H.-P."/>
            <person name="Eisen J.A."/>
        </authorList>
    </citation>
    <scope>NUCLEOTIDE SEQUENCE</scope>
    <source>
        <strain>DSM 1100</strain>
    </source>
</reference>
<dbReference type="KEGG" id="hhy:Halhy_2564"/>
<dbReference type="PROSITE" id="PS50943">
    <property type="entry name" value="HTH_CROC1"/>
    <property type="match status" value="1"/>
</dbReference>
<feature type="domain" description="HTH cro/C1-type" evidence="1">
    <location>
        <begin position="15"/>
        <end position="70"/>
    </location>
</feature>
<dbReference type="HOGENOM" id="CLU_2129959_0_0_10"/>
<reference evidence="2 3" key="1">
    <citation type="journal article" date="2011" name="Stand. Genomic Sci.">
        <title>Complete genome sequence of Haliscomenobacter hydrossis type strain (O).</title>
        <authorList>
            <consortium name="US DOE Joint Genome Institute (JGI-PGF)"/>
            <person name="Daligault H."/>
            <person name="Lapidus A."/>
            <person name="Zeytun A."/>
            <person name="Nolan M."/>
            <person name="Lucas S."/>
            <person name="Del Rio T.G."/>
            <person name="Tice H."/>
            <person name="Cheng J.F."/>
            <person name="Tapia R."/>
            <person name="Han C."/>
            <person name="Goodwin L."/>
            <person name="Pitluck S."/>
            <person name="Liolios K."/>
            <person name="Pagani I."/>
            <person name="Ivanova N."/>
            <person name="Huntemann M."/>
            <person name="Mavromatis K."/>
            <person name="Mikhailova N."/>
            <person name="Pati A."/>
            <person name="Chen A."/>
            <person name="Palaniappan K."/>
            <person name="Land M."/>
            <person name="Hauser L."/>
            <person name="Brambilla E.M."/>
            <person name="Rohde M."/>
            <person name="Verbarg S."/>
            <person name="Goker M."/>
            <person name="Bristow J."/>
            <person name="Eisen J.A."/>
            <person name="Markowitz V."/>
            <person name="Hugenholtz P."/>
            <person name="Kyrpides N.C."/>
            <person name="Klenk H.P."/>
            <person name="Woyke T."/>
        </authorList>
    </citation>
    <scope>NUCLEOTIDE SEQUENCE [LARGE SCALE GENOMIC DNA]</scope>
    <source>
        <strain evidence="3">ATCC 27775 / DSM 1100 / LMG 10767 / O</strain>
    </source>
</reference>
<dbReference type="Pfam" id="PF01381">
    <property type="entry name" value="HTH_3"/>
    <property type="match status" value="1"/>
</dbReference>
<dbReference type="STRING" id="760192.Halhy_2564"/>
<protein>
    <submittedName>
        <fullName evidence="2">Helix-turn-helix domain protein</fullName>
    </submittedName>
</protein>
<dbReference type="InterPro" id="IPR010982">
    <property type="entry name" value="Lambda_DNA-bd_dom_sf"/>
</dbReference>
<organism evidence="2 3">
    <name type="scientific">Haliscomenobacter hydrossis (strain ATCC 27775 / DSM 1100 / LMG 10767 / O)</name>
    <dbReference type="NCBI Taxonomy" id="760192"/>
    <lineage>
        <taxon>Bacteria</taxon>
        <taxon>Pseudomonadati</taxon>
        <taxon>Bacteroidota</taxon>
        <taxon>Saprospiria</taxon>
        <taxon>Saprospirales</taxon>
        <taxon>Haliscomenobacteraceae</taxon>
        <taxon>Haliscomenobacter</taxon>
    </lineage>
</organism>
<evidence type="ECO:0000259" key="1">
    <source>
        <dbReference type="PROSITE" id="PS50943"/>
    </source>
</evidence>
<dbReference type="SUPFAM" id="SSF47413">
    <property type="entry name" value="lambda repressor-like DNA-binding domains"/>
    <property type="match status" value="1"/>
</dbReference>
<name>F4KYN0_HALH1</name>
<evidence type="ECO:0000313" key="3">
    <source>
        <dbReference type="Proteomes" id="UP000008461"/>
    </source>
</evidence>
<sequence length="107" mass="12548">MNNETSGSETPHVKVRMLLRQVGLDQVELAKKLNLSEPVISSALNGKNEKSFQRIVDLLMREYNFTHEDIYQQSITLTQMVQEGLERIETRLDEMQEMIKRLDERLK</sequence>
<gene>
    <name evidence="2" type="ordered locus">Halhy_2564</name>
</gene>
<dbReference type="InterPro" id="IPR001387">
    <property type="entry name" value="Cro/C1-type_HTH"/>
</dbReference>